<comment type="caution">
    <text evidence="9">The sequence shown here is derived from an EMBL/GenBank/DDBJ whole genome shotgun (WGS) entry which is preliminary data.</text>
</comment>
<sequence length="590" mass="63298">MSHLAYAAAAEFDRLLGDPRDTGRLFSHARSLALDEREEFPLEICRELDLLGLPAHYVPVAHGGALRNFGDTLQIVRTIARRDLTVAIAHGKTFLGAASVWVGGDPRQARELGAEVARGTAVSWGLTEREHGSDLLAGDVSAERTAGGYRVSGEKWLINNATRGDLVCVLARTAPEGGSRGFSVLLIDKRRLDPTSFRTLPAARLHGIRGADISGVAFSDAAVDHSALIGAEGDGLEIVLKSLQLTRTLCAGLSLGAADQALDMATAYALARHNHGKPLIELPQSRRLLARSYADLLTAEALTLFASRALHALPGELSITSAVTKYLVPTLVDQALARLSRLVGTRSLLRGDTFEHGRFQKVLRDHRIVGIFDGSSVINLNSLINQFPLIARAHRRGPADEAGLRTASTFTEALPDLDPAALELLPRRSSGLLHAVPAAARELRSLADAGAVPHSLAAHAAEFAEVLEEVTERIGRHKPTPVAAPAHAFKLAEDYARCFAAAAALQLWLRNRSAVDAEATHGLWESGLWLECCLVTLVGRLRPVRTEHLVAEGGRDPEEAVDRLVEPLVAQHTSGQLPSLLPYSRLGTPA</sequence>
<dbReference type="Pfam" id="PF02770">
    <property type="entry name" value="Acyl-CoA_dh_M"/>
    <property type="match status" value="1"/>
</dbReference>
<gene>
    <name evidence="9" type="ORF">FHS39_005010</name>
</gene>
<dbReference type="EMBL" id="JACHJH010000011">
    <property type="protein sequence ID" value="MBB4895928.1"/>
    <property type="molecule type" value="Genomic_DNA"/>
</dbReference>
<evidence type="ECO:0000313" key="9">
    <source>
        <dbReference type="EMBL" id="MBB4895928.1"/>
    </source>
</evidence>
<feature type="domain" description="Acyl-CoA dehydrogenase/oxidase N-terminal" evidence="8">
    <location>
        <begin position="33"/>
        <end position="119"/>
    </location>
</feature>
<dbReference type="Pfam" id="PF02771">
    <property type="entry name" value="Acyl-CoA_dh_N"/>
    <property type="match status" value="1"/>
</dbReference>
<evidence type="ECO:0000256" key="4">
    <source>
        <dbReference type="ARBA" id="ARBA00022827"/>
    </source>
</evidence>
<feature type="domain" description="Acyl-CoA dehydrogenase/oxidase C-terminal" evidence="6">
    <location>
        <begin position="233"/>
        <end position="383"/>
    </location>
</feature>
<evidence type="ECO:0000259" key="6">
    <source>
        <dbReference type="Pfam" id="PF00441"/>
    </source>
</evidence>
<dbReference type="RefSeq" id="WP_184351723.1">
    <property type="nucleotide sequence ID" value="NZ_JACHJH010000011.1"/>
</dbReference>
<feature type="domain" description="Acyl-CoA oxidase/dehydrogenase middle" evidence="7">
    <location>
        <begin position="125"/>
        <end position="220"/>
    </location>
</feature>
<keyword evidence="4 5" id="KW-0274">FAD</keyword>
<keyword evidence="10" id="KW-1185">Reference proteome</keyword>
<keyword evidence="5" id="KW-0560">Oxidoreductase</keyword>
<dbReference type="PANTHER" id="PTHR43884:SF19">
    <property type="entry name" value="ACYL-COA DEHYDROGENASE FADE4-RELATED"/>
    <property type="match status" value="1"/>
</dbReference>
<proteinExistence type="inferred from homology"/>
<organism evidence="9 10">
    <name type="scientific">Streptomyces olivoverticillatus</name>
    <dbReference type="NCBI Taxonomy" id="66427"/>
    <lineage>
        <taxon>Bacteria</taxon>
        <taxon>Bacillati</taxon>
        <taxon>Actinomycetota</taxon>
        <taxon>Actinomycetes</taxon>
        <taxon>Kitasatosporales</taxon>
        <taxon>Streptomycetaceae</taxon>
        <taxon>Streptomyces</taxon>
    </lineage>
</organism>
<accession>A0A7W7LT18</accession>
<evidence type="ECO:0000256" key="1">
    <source>
        <dbReference type="ARBA" id="ARBA00001974"/>
    </source>
</evidence>
<evidence type="ECO:0000256" key="3">
    <source>
        <dbReference type="ARBA" id="ARBA00022630"/>
    </source>
</evidence>
<comment type="similarity">
    <text evidence="2 5">Belongs to the acyl-CoA dehydrogenase family.</text>
</comment>
<name>A0A7W7LT18_9ACTN</name>
<dbReference type="SUPFAM" id="SSF56645">
    <property type="entry name" value="Acyl-CoA dehydrogenase NM domain-like"/>
    <property type="match status" value="1"/>
</dbReference>
<dbReference type="InterPro" id="IPR006091">
    <property type="entry name" value="Acyl-CoA_Oxase/DH_mid-dom"/>
</dbReference>
<comment type="cofactor">
    <cofactor evidence="1 5">
        <name>FAD</name>
        <dbReference type="ChEBI" id="CHEBI:57692"/>
    </cofactor>
</comment>
<dbReference type="Gene3D" id="1.20.140.10">
    <property type="entry name" value="Butyryl-CoA Dehydrogenase, subunit A, domain 3"/>
    <property type="match status" value="1"/>
</dbReference>
<evidence type="ECO:0000313" key="10">
    <source>
        <dbReference type="Proteomes" id="UP000556084"/>
    </source>
</evidence>
<dbReference type="InterPro" id="IPR046373">
    <property type="entry name" value="Acyl-CoA_Oxase/DH_mid-dom_sf"/>
</dbReference>
<dbReference type="InterPro" id="IPR037069">
    <property type="entry name" value="AcylCoA_DH/ox_N_sf"/>
</dbReference>
<dbReference type="Proteomes" id="UP000556084">
    <property type="component" value="Unassembled WGS sequence"/>
</dbReference>
<dbReference type="GO" id="GO:0005886">
    <property type="term" value="C:plasma membrane"/>
    <property type="evidence" value="ECO:0007669"/>
    <property type="project" value="TreeGrafter"/>
</dbReference>
<dbReference type="Gene3D" id="2.40.110.10">
    <property type="entry name" value="Butyryl-CoA Dehydrogenase, subunit A, domain 2"/>
    <property type="match status" value="1"/>
</dbReference>
<reference evidence="9 10" key="1">
    <citation type="submission" date="2020-08" db="EMBL/GenBank/DDBJ databases">
        <title>Genomic Encyclopedia of Type Strains, Phase III (KMG-III): the genomes of soil and plant-associated and newly described type strains.</title>
        <authorList>
            <person name="Whitman W."/>
        </authorList>
    </citation>
    <scope>NUCLEOTIDE SEQUENCE [LARGE SCALE GENOMIC DNA]</scope>
    <source>
        <strain evidence="9 10">CECT 3266</strain>
    </source>
</reference>
<dbReference type="AlphaFoldDB" id="A0A7W7LT18"/>
<dbReference type="Pfam" id="PF00441">
    <property type="entry name" value="Acyl-CoA_dh_1"/>
    <property type="match status" value="1"/>
</dbReference>
<dbReference type="GO" id="GO:0050660">
    <property type="term" value="F:flavin adenine dinucleotide binding"/>
    <property type="evidence" value="ECO:0007669"/>
    <property type="project" value="InterPro"/>
</dbReference>
<dbReference type="CDD" id="cd00567">
    <property type="entry name" value="ACAD"/>
    <property type="match status" value="1"/>
</dbReference>
<dbReference type="InterPro" id="IPR013786">
    <property type="entry name" value="AcylCoA_DH/ox_N"/>
</dbReference>
<dbReference type="InterPro" id="IPR009100">
    <property type="entry name" value="AcylCoA_DH/oxidase_NM_dom_sf"/>
</dbReference>
<dbReference type="PANTHER" id="PTHR43884">
    <property type="entry name" value="ACYL-COA DEHYDROGENASE"/>
    <property type="match status" value="1"/>
</dbReference>
<evidence type="ECO:0000256" key="5">
    <source>
        <dbReference type="RuleBase" id="RU362125"/>
    </source>
</evidence>
<protein>
    <submittedName>
        <fullName evidence="9">Alkylation response protein AidB-like acyl-CoA dehydrogenase</fullName>
    </submittedName>
</protein>
<evidence type="ECO:0000256" key="2">
    <source>
        <dbReference type="ARBA" id="ARBA00009347"/>
    </source>
</evidence>
<dbReference type="InterPro" id="IPR009075">
    <property type="entry name" value="AcylCo_DH/oxidase_C"/>
</dbReference>
<dbReference type="InterPro" id="IPR036250">
    <property type="entry name" value="AcylCo_DH-like_C"/>
</dbReference>
<dbReference type="SUPFAM" id="SSF47203">
    <property type="entry name" value="Acyl-CoA dehydrogenase C-terminal domain-like"/>
    <property type="match status" value="1"/>
</dbReference>
<dbReference type="Gene3D" id="1.10.540.10">
    <property type="entry name" value="Acyl-CoA dehydrogenase/oxidase, N-terminal domain"/>
    <property type="match status" value="1"/>
</dbReference>
<evidence type="ECO:0000259" key="8">
    <source>
        <dbReference type="Pfam" id="PF02771"/>
    </source>
</evidence>
<evidence type="ECO:0000259" key="7">
    <source>
        <dbReference type="Pfam" id="PF02770"/>
    </source>
</evidence>
<dbReference type="GO" id="GO:0003995">
    <property type="term" value="F:acyl-CoA dehydrogenase activity"/>
    <property type="evidence" value="ECO:0007669"/>
    <property type="project" value="TreeGrafter"/>
</dbReference>
<keyword evidence="3 5" id="KW-0285">Flavoprotein</keyword>